<keyword evidence="2" id="KW-0472">Membrane</keyword>
<sequence>MATEVLERTTGHGDAGVVAGGGRGLAARDGERGAVSREGWGAATARAPWRGLGVALAGLFVSVPLFCLAVVSISLIPVGIGLFTTPVVFGWIANFADWRRSLVAEWGGLPVPPARRDEVGEGAPAPARTLALLGDPASWRQLWWLLVDMTAGVFTALLPVGLVANGVWGWVLAAGVWEPIHDADGTHWYAFVPVNDQASANLAALTGTGFLLVGLLTASVLLRGHLRLTRAVLGTA</sequence>
<name>A0A5N6A6U4_9ACTN</name>
<evidence type="ECO:0000256" key="1">
    <source>
        <dbReference type="SAM" id="MobiDB-lite"/>
    </source>
</evidence>
<proteinExistence type="predicted"/>
<protein>
    <recommendedName>
        <fullName evidence="3">Putative sensor domain-containing protein</fullName>
    </recommendedName>
</protein>
<dbReference type="EMBL" id="VDLY02000012">
    <property type="protein sequence ID" value="KAB8163450.1"/>
    <property type="molecule type" value="Genomic_DNA"/>
</dbReference>
<keyword evidence="2" id="KW-1133">Transmembrane helix</keyword>
<dbReference type="RefSeq" id="WP_139670261.1">
    <property type="nucleotide sequence ID" value="NZ_VDLY02000012.1"/>
</dbReference>
<accession>A0A5N6A6U4</accession>
<feature type="compositionally biased region" description="Basic and acidic residues" evidence="1">
    <location>
        <begin position="1"/>
        <end position="11"/>
    </location>
</feature>
<evidence type="ECO:0000313" key="5">
    <source>
        <dbReference type="Proteomes" id="UP000314251"/>
    </source>
</evidence>
<feature type="region of interest" description="Disordered" evidence="1">
    <location>
        <begin position="1"/>
        <end position="30"/>
    </location>
</feature>
<comment type="caution">
    <text evidence="4">The sequence shown here is derived from an EMBL/GenBank/DDBJ whole genome shotgun (WGS) entry which is preliminary data.</text>
</comment>
<feature type="transmembrane region" description="Helical" evidence="2">
    <location>
        <begin position="59"/>
        <end position="92"/>
    </location>
</feature>
<evidence type="ECO:0000313" key="4">
    <source>
        <dbReference type="EMBL" id="KAB8163450.1"/>
    </source>
</evidence>
<evidence type="ECO:0000259" key="3">
    <source>
        <dbReference type="Pfam" id="PF13796"/>
    </source>
</evidence>
<evidence type="ECO:0000256" key="2">
    <source>
        <dbReference type="SAM" id="Phobius"/>
    </source>
</evidence>
<organism evidence="4 5">
    <name type="scientific">Streptomyces mimosae</name>
    <dbReference type="NCBI Taxonomy" id="2586635"/>
    <lineage>
        <taxon>Bacteria</taxon>
        <taxon>Bacillati</taxon>
        <taxon>Actinomycetota</taxon>
        <taxon>Actinomycetes</taxon>
        <taxon>Kitasatosporales</taxon>
        <taxon>Streptomycetaceae</taxon>
        <taxon>Streptomyces</taxon>
    </lineage>
</organism>
<feature type="transmembrane region" description="Helical" evidence="2">
    <location>
        <begin position="142"/>
        <end position="164"/>
    </location>
</feature>
<keyword evidence="2" id="KW-0812">Transmembrane</keyword>
<keyword evidence="5" id="KW-1185">Reference proteome</keyword>
<dbReference type="OrthoDB" id="4251455at2"/>
<reference evidence="4" key="1">
    <citation type="submission" date="2019-10" db="EMBL/GenBank/DDBJ databases">
        <title>Nonomuraea sp. nov., isolated from Phyllanthus amarus.</title>
        <authorList>
            <person name="Klykleung N."/>
            <person name="Tanasupawat S."/>
        </authorList>
    </citation>
    <scope>NUCLEOTIDE SEQUENCE [LARGE SCALE GENOMIC DNA]</scope>
    <source>
        <strain evidence="4">3MP-10</strain>
    </source>
</reference>
<dbReference type="Proteomes" id="UP000314251">
    <property type="component" value="Unassembled WGS sequence"/>
</dbReference>
<feature type="domain" description="Putative sensor" evidence="3">
    <location>
        <begin position="56"/>
        <end position="233"/>
    </location>
</feature>
<feature type="transmembrane region" description="Helical" evidence="2">
    <location>
        <begin position="202"/>
        <end position="222"/>
    </location>
</feature>
<dbReference type="Pfam" id="PF13796">
    <property type="entry name" value="Sensor"/>
    <property type="match status" value="1"/>
</dbReference>
<gene>
    <name evidence="4" type="ORF">FH607_019380</name>
</gene>
<dbReference type="InterPro" id="IPR025828">
    <property type="entry name" value="Put_sensor_dom"/>
</dbReference>
<dbReference type="AlphaFoldDB" id="A0A5N6A6U4"/>